<accession>A0A096BMC5</accession>
<dbReference type="AlphaFoldDB" id="A0A096BMC5"/>
<keyword evidence="1" id="KW-0732">Signal</keyword>
<sequence>MKKIIFSLLVFLGCVTTTKAGIVGPDDLPTISALISLHKAMAKAEEASMKQVGVSYSEQQIATNNASKFNELRTTLNTKLNNAHQWVILAAAISKTTLDVGNTTKEYIQFVDLTRKKLFRKPQIAWYFAEANYNVSKRVSLLKKSVALMVASETNILKASLSERIDMIHDIQDQIAVIRGIISQALFWSRCVDIGGFKYDYVWDILNSDVYEGIANDLIGKWRQNLNAV</sequence>
<evidence type="ECO:0000313" key="3">
    <source>
        <dbReference type="Proteomes" id="UP000029525"/>
    </source>
</evidence>
<proteinExistence type="predicted"/>
<evidence type="ECO:0000313" key="2">
    <source>
        <dbReference type="EMBL" id="KGF43822.1"/>
    </source>
</evidence>
<organism evidence="2 3">
    <name type="scientific">Prevotella bivia DNF00320</name>
    <dbReference type="NCBI Taxonomy" id="1401068"/>
    <lineage>
        <taxon>Bacteria</taxon>
        <taxon>Pseudomonadati</taxon>
        <taxon>Bacteroidota</taxon>
        <taxon>Bacteroidia</taxon>
        <taxon>Bacteroidales</taxon>
        <taxon>Prevotellaceae</taxon>
        <taxon>Prevotella</taxon>
    </lineage>
</organism>
<name>A0A096BMC5_9BACT</name>
<protein>
    <submittedName>
        <fullName evidence="2">Uncharacterized protein</fullName>
    </submittedName>
</protein>
<dbReference type="Proteomes" id="UP000029525">
    <property type="component" value="Unassembled WGS sequence"/>
</dbReference>
<evidence type="ECO:0000256" key="1">
    <source>
        <dbReference type="SAM" id="SignalP"/>
    </source>
</evidence>
<dbReference type="OrthoDB" id="1026294at2"/>
<dbReference type="EMBL" id="JRNQ01000064">
    <property type="protein sequence ID" value="KGF43822.1"/>
    <property type="molecule type" value="Genomic_DNA"/>
</dbReference>
<gene>
    <name evidence="2" type="ORF">HMPREF0647_08935</name>
</gene>
<feature type="signal peptide" evidence="1">
    <location>
        <begin position="1"/>
        <end position="20"/>
    </location>
</feature>
<feature type="chain" id="PRO_5001918282" evidence="1">
    <location>
        <begin position="21"/>
        <end position="229"/>
    </location>
</feature>
<reference evidence="2 3" key="1">
    <citation type="submission" date="2014-07" db="EMBL/GenBank/DDBJ databases">
        <authorList>
            <person name="McCorrison J."/>
            <person name="Sanka R."/>
            <person name="Torralba M."/>
            <person name="Gillis M."/>
            <person name="Haft D.H."/>
            <person name="Methe B."/>
            <person name="Sutton G."/>
            <person name="Nelson K.E."/>
        </authorList>
    </citation>
    <scope>NUCLEOTIDE SEQUENCE [LARGE SCALE GENOMIC DNA]</scope>
    <source>
        <strain evidence="2 3">DNF00320</strain>
    </source>
</reference>
<comment type="caution">
    <text evidence="2">The sequence shown here is derived from an EMBL/GenBank/DDBJ whole genome shotgun (WGS) entry which is preliminary data.</text>
</comment>
<dbReference type="RefSeq" id="WP_036867971.1">
    <property type="nucleotide sequence ID" value="NZ_JRNQ01000064.1"/>
</dbReference>